<evidence type="ECO:0000256" key="3">
    <source>
        <dbReference type="ARBA" id="ARBA00023237"/>
    </source>
</evidence>
<dbReference type="PANTHER" id="PTHR40980:SF4">
    <property type="entry name" value="TONB-DEPENDENT RECEPTOR-LIKE BETA-BARREL DOMAIN-CONTAINING PROTEIN"/>
    <property type="match status" value="1"/>
</dbReference>
<dbReference type="InterPro" id="IPR036942">
    <property type="entry name" value="Beta-barrel_TonB_sf"/>
</dbReference>
<dbReference type="OrthoDB" id="905812at2"/>
<dbReference type="SUPFAM" id="SSF56935">
    <property type="entry name" value="Porins"/>
    <property type="match status" value="1"/>
</dbReference>
<evidence type="ECO:0000256" key="2">
    <source>
        <dbReference type="ARBA" id="ARBA00023136"/>
    </source>
</evidence>
<dbReference type="InterPro" id="IPR041700">
    <property type="entry name" value="OMP_b-brl_3"/>
</dbReference>
<organism evidence="5 6">
    <name type="scientific">Sphingobacterium detergens</name>
    <dbReference type="NCBI Taxonomy" id="1145106"/>
    <lineage>
        <taxon>Bacteria</taxon>
        <taxon>Pseudomonadati</taxon>
        <taxon>Bacteroidota</taxon>
        <taxon>Sphingobacteriia</taxon>
        <taxon>Sphingobacteriales</taxon>
        <taxon>Sphingobacteriaceae</taxon>
        <taxon>Sphingobacterium</taxon>
    </lineage>
</organism>
<dbReference type="GO" id="GO:0009279">
    <property type="term" value="C:cell outer membrane"/>
    <property type="evidence" value="ECO:0007669"/>
    <property type="project" value="UniProtKB-SubCell"/>
</dbReference>
<evidence type="ECO:0000256" key="1">
    <source>
        <dbReference type="ARBA" id="ARBA00004442"/>
    </source>
</evidence>
<name>A0A420BFP5_SPHD1</name>
<comment type="caution">
    <text evidence="5">The sequence shown here is derived from an EMBL/GenBank/DDBJ whole genome shotgun (WGS) entry which is preliminary data.</text>
</comment>
<dbReference type="AlphaFoldDB" id="A0A420BFP5"/>
<keyword evidence="5" id="KW-0675">Receptor</keyword>
<evidence type="ECO:0000259" key="4">
    <source>
        <dbReference type="Pfam" id="PF14905"/>
    </source>
</evidence>
<dbReference type="PANTHER" id="PTHR40980">
    <property type="entry name" value="PLUG DOMAIN-CONTAINING PROTEIN"/>
    <property type="match status" value="1"/>
</dbReference>
<dbReference type="RefSeq" id="WP_120257292.1">
    <property type="nucleotide sequence ID" value="NZ_RAPY01000001.1"/>
</dbReference>
<reference evidence="5 6" key="1">
    <citation type="submission" date="2018-09" db="EMBL/GenBank/DDBJ databases">
        <title>Genomic Encyclopedia of Type Strains, Phase III (KMG-III): the genomes of soil and plant-associated and newly described type strains.</title>
        <authorList>
            <person name="Whitman W."/>
        </authorList>
    </citation>
    <scope>NUCLEOTIDE SEQUENCE [LARGE SCALE GENOMIC DNA]</scope>
    <source>
        <strain evidence="5 6">CECT 7938</strain>
    </source>
</reference>
<feature type="domain" description="Outer membrane protein beta-barrel" evidence="4">
    <location>
        <begin position="396"/>
        <end position="799"/>
    </location>
</feature>
<dbReference type="Proteomes" id="UP000286246">
    <property type="component" value="Unassembled WGS sequence"/>
</dbReference>
<keyword evidence="2" id="KW-0472">Membrane</keyword>
<accession>A0A420BFP5</accession>
<gene>
    <name evidence="5" type="ORF">DFQ12_0347</name>
</gene>
<evidence type="ECO:0000313" key="6">
    <source>
        <dbReference type="Proteomes" id="UP000286246"/>
    </source>
</evidence>
<protein>
    <submittedName>
        <fullName evidence="5">Outer membrane receptor protein involved in Fe transport</fullName>
    </submittedName>
</protein>
<evidence type="ECO:0000313" key="5">
    <source>
        <dbReference type="EMBL" id="RKE55515.1"/>
    </source>
</evidence>
<proteinExistence type="predicted"/>
<keyword evidence="6" id="KW-1185">Reference proteome</keyword>
<keyword evidence="3" id="KW-0998">Cell outer membrane</keyword>
<dbReference type="EMBL" id="RAPY01000001">
    <property type="protein sequence ID" value="RKE55515.1"/>
    <property type="molecule type" value="Genomic_DNA"/>
</dbReference>
<dbReference type="Pfam" id="PF14905">
    <property type="entry name" value="OMP_b-brl_3"/>
    <property type="match status" value="1"/>
</dbReference>
<comment type="subcellular location">
    <subcellularLocation>
        <location evidence="1">Cell outer membrane</location>
    </subcellularLocation>
</comment>
<dbReference type="Gene3D" id="2.40.170.20">
    <property type="entry name" value="TonB-dependent receptor, beta-barrel domain"/>
    <property type="match status" value="1"/>
</dbReference>
<sequence>MRIQRNLHMIMPNHSKARCILITFIALLLSVSATKIMAQQVQRNDFILSGKIATTEITSLEINLFNAEAKLIKTEFPNQQGEFRFDALSKGAYYFKIRRGQSDLYNSEVIQVTDHDIALPEIRIIEQRLETVVINKSRPFIERHDGKMILNVESSLQNTGGSALEILGKAPGVTIDGNDNVILRGKNNILIQIDGKNSPLTGDELANYLRGLPASAIDKIELITNPSAKYDAAGTAIINIKLKKGTNKGTNGSFSTALGAGRYVKNNNSFNINHRNNKFNLFANYNFAYREAFNELMIDRKFYTEGNLEKTYLQDNFFKFNTRNHNGKIGLDYNLTEKNLLGASVSFTSNVFKPRGDSKTAILGPNDQPLSHTATLSQTANTLKNISANLNHKYSMDTLGSELSTDIDFIRYVNTSNQGFDTKTNNNEGEPIGIPYILRGKTDGGLNIYALKSDWIKIFPKNLKLEAGFKTSYVKSDNDIEFYDHSTSPAVRDTNKSNHYIYQEHIYAAYGNVSKKWNKLKTVLGLRIEKTDVTGIQLTTAQINKRQYTQLFPSAVFSYEFTTDHNLEVNLSRRINRPNYQQLNPFKYYINATTYRVGNPDLNAQTSQNYELTYSFKSRYIATLSYSKISNNITTVIKPVIENGENITVQTEENLKSASYYSLNLILPIKPTNWWDINNSANFYYGSYTGNVSGTQINNIGNFTLDMNSIHTLKLGKNFVAELAANYKATEVYAFVRIDPYWYLNIGLQKKFKDKTTLKLAVSDLFNSNTIKGVTVYNDYKENFKSRREPRVVMLSYSYNFGSTKTGQSRKTGAADDLKRRAE</sequence>